<keyword evidence="2" id="KW-1185">Reference proteome</keyword>
<organism evidence="1 2">
    <name type="scientific">Mycoplasma marinum</name>
    <dbReference type="NCBI Taxonomy" id="1937190"/>
    <lineage>
        <taxon>Bacteria</taxon>
        <taxon>Bacillati</taxon>
        <taxon>Mycoplasmatota</taxon>
        <taxon>Mollicutes</taxon>
        <taxon>Mycoplasmataceae</taxon>
        <taxon>Mycoplasma</taxon>
    </lineage>
</organism>
<proteinExistence type="predicted"/>
<gene>
    <name evidence="1" type="ORF">C4B24_01045</name>
</gene>
<dbReference type="Proteomes" id="UP000294192">
    <property type="component" value="Unassembled WGS sequence"/>
</dbReference>
<reference evidence="1 2" key="1">
    <citation type="submission" date="2018-02" db="EMBL/GenBank/DDBJ databases">
        <title>Mycoplasma marinum and Mycoplasma todarodis sp. nov., moderately halophilic and psychrotolerant mycoplasmas isolated from cephalopods.</title>
        <authorList>
            <person name="Viver T."/>
        </authorList>
    </citation>
    <scope>NUCLEOTIDE SEQUENCE [LARGE SCALE GENOMIC DNA]</scope>
    <source>
        <strain evidence="1 2">PE</strain>
    </source>
</reference>
<evidence type="ECO:0000313" key="1">
    <source>
        <dbReference type="EMBL" id="TCG11723.1"/>
    </source>
</evidence>
<sequence>MLLKKIKLKKKLKQTFNKISDALKNISFTKVEDYNKSGAIPYYTTYQSSNSKSLDAIIGTSFMNIYNNLDPGWEIQLGKRTVTGGTPVLLWIKLIYKRSDWYDLNGVIWDKNDRSGAQDINIASIITNRERNKTDSLDINKIVNSINLGANYNSTFGAITSAKDVKLVSGNLGITLPNDLKGTNITYSHDGIDANGELVVTLTISKGFGTSVTKSVKVNATGINGTGPMIKMKDDAKIGSRTLSHDSKSNSFNISLYKDENINEQMLKDLFIIPSGITISSNFTTNPVDSSDINSIQTITLTAENIAGYKTKVMINIKFMSEKEVAKDIFAQIINKIENTGNTSVYYYNFVSKNISYYTKYDNKNKDLINTVLKTNLQDIYANLPSGWEILFGKNTNNKNSPI</sequence>
<accession>A0A4R0XTB7</accession>
<name>A0A4R0XTB7_9MOLU</name>
<dbReference type="AlphaFoldDB" id="A0A4R0XTB7"/>
<protein>
    <submittedName>
        <fullName evidence="1">Uncharacterized protein</fullName>
    </submittedName>
</protein>
<comment type="caution">
    <text evidence="1">The sequence shown here is derived from an EMBL/GenBank/DDBJ whole genome shotgun (WGS) entry which is preliminary data.</text>
</comment>
<dbReference type="EMBL" id="PSZO01000003">
    <property type="protein sequence ID" value="TCG11723.1"/>
    <property type="molecule type" value="Genomic_DNA"/>
</dbReference>
<evidence type="ECO:0000313" key="2">
    <source>
        <dbReference type="Proteomes" id="UP000294192"/>
    </source>
</evidence>